<proteinExistence type="predicted"/>
<sequence>MGPWSFVSPRFEKQLACRLRLVSRPPLPAPAVGIGTVHQQQHEDILSKTFAS</sequence>
<evidence type="ECO:0000259" key="1">
    <source>
        <dbReference type="Pfam" id="PF16870"/>
    </source>
</evidence>
<comment type="caution">
    <text evidence="2">The sequence shown here is derived from an EMBL/GenBank/DDBJ whole genome shotgun (WGS) entry which is preliminary data.</text>
</comment>
<reference evidence="2 3" key="1">
    <citation type="submission" date="2024-08" db="EMBL/GenBank/DDBJ databases">
        <title>The draft genome of Apodemus speciosus.</title>
        <authorList>
            <person name="Nabeshima K."/>
            <person name="Suzuki S."/>
            <person name="Onuma M."/>
        </authorList>
    </citation>
    <scope>NUCLEOTIDE SEQUENCE [LARGE SCALE GENOMIC DNA]</scope>
    <source>
        <strain evidence="2">IB14-021</strain>
    </source>
</reference>
<protein>
    <submittedName>
        <fullName evidence="2">Probable 2-oxoglutarate dehydrogenase E1 component DHKTD1, mitochondrial</fullName>
    </submittedName>
</protein>
<dbReference type="InterPro" id="IPR031717">
    <property type="entry name" value="ODO-1/KGD_C"/>
</dbReference>
<gene>
    <name evidence="2" type="ORF">APTSU1_000117700</name>
</gene>
<feature type="domain" description="2-oxoglutarate dehydrogenase E1 component/KDG C-terminal" evidence="1">
    <location>
        <begin position="1"/>
        <end position="50"/>
    </location>
</feature>
<dbReference type="InterPro" id="IPR042179">
    <property type="entry name" value="KGD_C_sf"/>
</dbReference>
<dbReference type="Gene3D" id="3.40.50.11610">
    <property type="entry name" value="Multifunctional 2-oxoglutarate metabolism enzyme, C-terminal domain"/>
    <property type="match status" value="1"/>
</dbReference>
<keyword evidence="3" id="KW-1185">Reference proteome</keyword>
<name>A0ABQ0EFX1_APOSI</name>
<evidence type="ECO:0000313" key="2">
    <source>
        <dbReference type="EMBL" id="GAB1285947.1"/>
    </source>
</evidence>
<dbReference type="Proteomes" id="UP001623349">
    <property type="component" value="Unassembled WGS sequence"/>
</dbReference>
<dbReference type="Pfam" id="PF16870">
    <property type="entry name" value="OxoGdeHyase_C"/>
    <property type="match status" value="1"/>
</dbReference>
<organism evidence="2 3">
    <name type="scientific">Apodemus speciosus</name>
    <name type="common">Large Japanese field mouse</name>
    <dbReference type="NCBI Taxonomy" id="105296"/>
    <lineage>
        <taxon>Eukaryota</taxon>
        <taxon>Metazoa</taxon>
        <taxon>Chordata</taxon>
        <taxon>Craniata</taxon>
        <taxon>Vertebrata</taxon>
        <taxon>Euteleostomi</taxon>
        <taxon>Mammalia</taxon>
        <taxon>Eutheria</taxon>
        <taxon>Euarchontoglires</taxon>
        <taxon>Glires</taxon>
        <taxon>Rodentia</taxon>
        <taxon>Myomorpha</taxon>
        <taxon>Muroidea</taxon>
        <taxon>Muridae</taxon>
        <taxon>Murinae</taxon>
        <taxon>Apodemus</taxon>
    </lineage>
</organism>
<accession>A0ABQ0EFX1</accession>
<dbReference type="EMBL" id="BAAFST010000002">
    <property type="protein sequence ID" value="GAB1285947.1"/>
    <property type="molecule type" value="Genomic_DNA"/>
</dbReference>
<evidence type="ECO:0000313" key="3">
    <source>
        <dbReference type="Proteomes" id="UP001623349"/>
    </source>
</evidence>